<dbReference type="SMART" id="SM00829">
    <property type="entry name" value="PKS_ER"/>
    <property type="match status" value="1"/>
</dbReference>
<feature type="region of interest" description="Disordered" evidence="2">
    <location>
        <begin position="1"/>
        <end position="23"/>
    </location>
</feature>
<dbReference type="CDD" id="cd05288">
    <property type="entry name" value="PGDH"/>
    <property type="match status" value="1"/>
</dbReference>
<dbReference type="EMBL" id="JBHRTO010000001">
    <property type="protein sequence ID" value="MFC3180546.1"/>
    <property type="molecule type" value="Genomic_DNA"/>
</dbReference>
<organism evidence="4 5">
    <name type="scientific">Cypionkella sinensis</name>
    <dbReference type="NCBI Taxonomy" id="1756043"/>
    <lineage>
        <taxon>Bacteria</taxon>
        <taxon>Pseudomonadati</taxon>
        <taxon>Pseudomonadota</taxon>
        <taxon>Alphaproteobacteria</taxon>
        <taxon>Rhodobacterales</taxon>
        <taxon>Paracoccaceae</taxon>
        <taxon>Cypionkella</taxon>
    </lineage>
</organism>
<dbReference type="Pfam" id="PF16884">
    <property type="entry name" value="ADH_N_2"/>
    <property type="match status" value="1"/>
</dbReference>
<dbReference type="GO" id="GO:0016491">
    <property type="term" value="F:oxidoreductase activity"/>
    <property type="evidence" value="ECO:0007669"/>
    <property type="project" value="UniProtKB-KW"/>
</dbReference>
<dbReference type="SUPFAM" id="SSF50129">
    <property type="entry name" value="GroES-like"/>
    <property type="match status" value="1"/>
</dbReference>
<evidence type="ECO:0000256" key="1">
    <source>
        <dbReference type="ARBA" id="ARBA00023002"/>
    </source>
</evidence>
<dbReference type="Gene3D" id="3.40.50.720">
    <property type="entry name" value="NAD(P)-binding Rossmann-like Domain"/>
    <property type="match status" value="1"/>
</dbReference>
<keyword evidence="1 4" id="KW-0560">Oxidoreductase</keyword>
<dbReference type="EC" id="1.-.-.-" evidence="4"/>
<feature type="domain" description="Enoyl reductase (ER)" evidence="3">
    <location>
        <begin position="22"/>
        <end position="339"/>
    </location>
</feature>
<proteinExistence type="predicted"/>
<keyword evidence="5" id="KW-1185">Reference proteome</keyword>
<evidence type="ECO:0000313" key="4">
    <source>
        <dbReference type="EMBL" id="MFC3180546.1"/>
    </source>
</evidence>
<sequence>MPQTQTQNRRFVLAERPKGEPTSETLRLETAAIPEPGPGQMLLRTEYLSLDPYMRGRMSDAPSYAAPVAVDAVMEGGTVAQVVASHLAGFKPGDWVLSFNGWQDYAVSDGAGVTLLDAGMPHLSWALGILGMPGFTAWAGLTQIGAPKPGETVCVAAATGPVGATVGQIAKLMGCHVIGIAGGADKCAHAVNALGFDVCLDHKSASFAKDLQAAASKGIDVYFENVGGVVFDAVLPILNTGARVPVCGLISQYNATGAPDGPDRMSMLMGQILRKRLTMRGFIIFQDFGHLYPEFAKAMGDWLDSGVMQYREEVIQGLEAAPEAFIGLLRGDNFGKRVIHVGAEKMIENKGMQK</sequence>
<reference evidence="5" key="1">
    <citation type="journal article" date="2019" name="Int. J. Syst. Evol. Microbiol.">
        <title>The Global Catalogue of Microorganisms (GCM) 10K type strain sequencing project: providing services to taxonomists for standard genome sequencing and annotation.</title>
        <authorList>
            <consortium name="The Broad Institute Genomics Platform"/>
            <consortium name="The Broad Institute Genome Sequencing Center for Infectious Disease"/>
            <person name="Wu L."/>
            <person name="Ma J."/>
        </authorList>
    </citation>
    <scope>NUCLEOTIDE SEQUENCE [LARGE SCALE GENOMIC DNA]</scope>
    <source>
        <strain evidence="5">KCTC 52039</strain>
    </source>
</reference>
<gene>
    <name evidence="4" type="ORF">ACFOGH_06070</name>
</gene>
<dbReference type="InterPro" id="IPR013149">
    <property type="entry name" value="ADH-like_C"/>
</dbReference>
<dbReference type="Pfam" id="PF00107">
    <property type="entry name" value="ADH_zinc_N"/>
    <property type="match status" value="1"/>
</dbReference>
<dbReference type="RefSeq" id="WP_380072171.1">
    <property type="nucleotide sequence ID" value="NZ_JBHRTO010000001.1"/>
</dbReference>
<comment type="caution">
    <text evidence="4">The sequence shown here is derived from an EMBL/GenBank/DDBJ whole genome shotgun (WGS) entry which is preliminary data.</text>
</comment>
<dbReference type="PANTHER" id="PTHR43205">
    <property type="entry name" value="PROSTAGLANDIN REDUCTASE"/>
    <property type="match status" value="1"/>
</dbReference>
<dbReference type="SUPFAM" id="SSF51735">
    <property type="entry name" value="NAD(P)-binding Rossmann-fold domains"/>
    <property type="match status" value="1"/>
</dbReference>
<dbReference type="PANTHER" id="PTHR43205:SF7">
    <property type="entry name" value="PROSTAGLANDIN REDUCTASE 1"/>
    <property type="match status" value="1"/>
</dbReference>
<feature type="compositionally biased region" description="Basic and acidic residues" evidence="2">
    <location>
        <begin position="12"/>
        <end position="21"/>
    </location>
</feature>
<evidence type="ECO:0000256" key="2">
    <source>
        <dbReference type="SAM" id="MobiDB-lite"/>
    </source>
</evidence>
<dbReference type="InterPro" id="IPR020843">
    <property type="entry name" value="ER"/>
</dbReference>
<name>A0ABV7IVM5_9RHOB</name>
<dbReference type="InterPro" id="IPR041694">
    <property type="entry name" value="ADH_N_2"/>
</dbReference>
<dbReference type="InterPro" id="IPR045010">
    <property type="entry name" value="MDR_fam"/>
</dbReference>
<dbReference type="InterPro" id="IPR036291">
    <property type="entry name" value="NAD(P)-bd_dom_sf"/>
</dbReference>
<evidence type="ECO:0000259" key="3">
    <source>
        <dbReference type="SMART" id="SM00829"/>
    </source>
</evidence>
<evidence type="ECO:0000313" key="5">
    <source>
        <dbReference type="Proteomes" id="UP001595547"/>
    </source>
</evidence>
<dbReference type="Proteomes" id="UP001595547">
    <property type="component" value="Unassembled WGS sequence"/>
</dbReference>
<dbReference type="InterPro" id="IPR011032">
    <property type="entry name" value="GroES-like_sf"/>
</dbReference>
<dbReference type="Gene3D" id="3.90.180.10">
    <property type="entry name" value="Medium-chain alcohol dehydrogenases, catalytic domain"/>
    <property type="match status" value="1"/>
</dbReference>
<accession>A0ABV7IVM5</accession>
<protein>
    <submittedName>
        <fullName evidence="4">NADP-dependent oxidoreductase</fullName>
        <ecNumber evidence="4">1.-.-.-</ecNumber>
    </submittedName>
</protein>